<comment type="subcellular location">
    <subcellularLocation>
        <location evidence="1">Cell inner membrane</location>
        <topology evidence="1">Multi-pass membrane protein</topology>
    </subcellularLocation>
</comment>
<dbReference type="RefSeq" id="WP_208843795.1">
    <property type="nucleotide sequence ID" value="NZ_CP072133.1"/>
</dbReference>
<name>A0A975HLK1_9GAMM</name>
<feature type="transmembrane region" description="Helical" evidence="10">
    <location>
        <begin position="165"/>
        <end position="188"/>
    </location>
</feature>
<evidence type="ECO:0000256" key="6">
    <source>
        <dbReference type="ARBA" id="ARBA00022989"/>
    </source>
</evidence>
<dbReference type="PIRSF" id="PIRSF006603">
    <property type="entry name" value="DinF"/>
    <property type="match status" value="1"/>
</dbReference>
<feature type="transmembrane region" description="Helical" evidence="10">
    <location>
        <begin position="352"/>
        <end position="374"/>
    </location>
</feature>
<keyword evidence="3" id="KW-0050">Antiport</keyword>
<feature type="transmembrane region" description="Helical" evidence="10">
    <location>
        <begin position="194"/>
        <end position="216"/>
    </location>
</feature>
<protein>
    <recommendedName>
        <fullName evidence="9">Multidrug-efflux transporter</fullName>
    </recommendedName>
</protein>
<evidence type="ECO:0000256" key="3">
    <source>
        <dbReference type="ARBA" id="ARBA00022449"/>
    </source>
</evidence>
<dbReference type="GO" id="GO:0006811">
    <property type="term" value="P:monoatomic ion transport"/>
    <property type="evidence" value="ECO:0007669"/>
    <property type="project" value="UniProtKB-KW"/>
</dbReference>
<feature type="transmembrane region" description="Helical" evidence="10">
    <location>
        <begin position="12"/>
        <end position="33"/>
    </location>
</feature>
<dbReference type="PANTHER" id="PTHR43298">
    <property type="entry name" value="MULTIDRUG RESISTANCE PROTEIN NORM-RELATED"/>
    <property type="match status" value="1"/>
</dbReference>
<evidence type="ECO:0000256" key="8">
    <source>
        <dbReference type="ARBA" id="ARBA00023136"/>
    </source>
</evidence>
<dbReference type="InterPro" id="IPR048279">
    <property type="entry name" value="MdtK-like"/>
</dbReference>
<dbReference type="EMBL" id="CP072133">
    <property type="protein sequence ID" value="QTH72173.1"/>
    <property type="molecule type" value="Genomic_DNA"/>
</dbReference>
<evidence type="ECO:0000313" key="11">
    <source>
        <dbReference type="EMBL" id="QTH72173.1"/>
    </source>
</evidence>
<keyword evidence="12" id="KW-1185">Reference proteome</keyword>
<dbReference type="InterPro" id="IPR002528">
    <property type="entry name" value="MATE_fam"/>
</dbReference>
<dbReference type="GO" id="GO:0042910">
    <property type="term" value="F:xenobiotic transmembrane transporter activity"/>
    <property type="evidence" value="ECO:0007669"/>
    <property type="project" value="InterPro"/>
</dbReference>
<evidence type="ECO:0000256" key="5">
    <source>
        <dbReference type="ARBA" id="ARBA00022692"/>
    </source>
</evidence>
<dbReference type="KEGG" id="pxi:J5O05_04610"/>
<feature type="transmembrane region" description="Helical" evidence="10">
    <location>
        <begin position="53"/>
        <end position="77"/>
    </location>
</feature>
<dbReference type="InterPro" id="IPR050222">
    <property type="entry name" value="MATE_MdtK"/>
</dbReference>
<dbReference type="NCBIfam" id="TIGR00797">
    <property type="entry name" value="matE"/>
    <property type="match status" value="1"/>
</dbReference>
<dbReference type="GO" id="GO:0005886">
    <property type="term" value="C:plasma membrane"/>
    <property type="evidence" value="ECO:0007669"/>
    <property type="project" value="UniProtKB-SubCell"/>
</dbReference>
<accession>A0A975HLK1</accession>
<dbReference type="CDD" id="cd13141">
    <property type="entry name" value="MATE_like_13"/>
    <property type="match status" value="1"/>
</dbReference>
<dbReference type="GO" id="GO:0015297">
    <property type="term" value="F:antiporter activity"/>
    <property type="evidence" value="ECO:0007669"/>
    <property type="project" value="UniProtKB-KW"/>
</dbReference>
<evidence type="ECO:0000256" key="10">
    <source>
        <dbReference type="SAM" id="Phobius"/>
    </source>
</evidence>
<feature type="transmembrane region" description="Helical" evidence="10">
    <location>
        <begin position="132"/>
        <end position="153"/>
    </location>
</feature>
<proteinExistence type="predicted"/>
<evidence type="ECO:0000256" key="9">
    <source>
        <dbReference type="ARBA" id="ARBA00031636"/>
    </source>
</evidence>
<evidence type="ECO:0000256" key="2">
    <source>
        <dbReference type="ARBA" id="ARBA00022448"/>
    </source>
</evidence>
<feature type="transmembrane region" description="Helical" evidence="10">
    <location>
        <begin position="386"/>
        <end position="407"/>
    </location>
</feature>
<organism evidence="11 12">
    <name type="scientific">Pseudoalteromonas xiamenensis</name>
    <dbReference type="NCBI Taxonomy" id="882626"/>
    <lineage>
        <taxon>Bacteria</taxon>
        <taxon>Pseudomonadati</taxon>
        <taxon>Pseudomonadota</taxon>
        <taxon>Gammaproteobacteria</taxon>
        <taxon>Alteromonadales</taxon>
        <taxon>Pseudoalteromonadaceae</taxon>
        <taxon>Pseudoalteromonas</taxon>
    </lineage>
</organism>
<dbReference type="PANTHER" id="PTHR43298:SF2">
    <property type="entry name" value="FMN_FAD EXPORTER YEEO-RELATED"/>
    <property type="match status" value="1"/>
</dbReference>
<evidence type="ECO:0000313" key="12">
    <source>
        <dbReference type="Proteomes" id="UP000664904"/>
    </source>
</evidence>
<evidence type="ECO:0000256" key="1">
    <source>
        <dbReference type="ARBA" id="ARBA00004429"/>
    </source>
</evidence>
<keyword evidence="5 10" id="KW-0812">Transmembrane</keyword>
<keyword evidence="7" id="KW-0406">Ion transport</keyword>
<keyword evidence="8 10" id="KW-0472">Membrane</keyword>
<feature type="transmembrane region" description="Helical" evidence="10">
    <location>
        <begin position="413"/>
        <end position="436"/>
    </location>
</feature>
<evidence type="ECO:0000256" key="7">
    <source>
        <dbReference type="ARBA" id="ARBA00023065"/>
    </source>
</evidence>
<evidence type="ECO:0000256" key="4">
    <source>
        <dbReference type="ARBA" id="ARBA00022475"/>
    </source>
</evidence>
<dbReference type="Proteomes" id="UP000664904">
    <property type="component" value="Chromosome"/>
</dbReference>
<dbReference type="AlphaFoldDB" id="A0A975HLK1"/>
<keyword evidence="2" id="KW-0813">Transport</keyword>
<dbReference type="Pfam" id="PF01554">
    <property type="entry name" value="MatE"/>
    <property type="match status" value="2"/>
</dbReference>
<sequence length="461" mass="50025">MQDLTKGPIQKHIVHMAVPIAMGMLIQTMYFLIDLFFVGQLGEAALAGVSTAGNLFFFIMALTQVFNVGCATLVAHAMGRKNRDEAESIYSHGMFYGLAATLLTLIVGYNFGHAYINTLVTDELTRQMAFSYFNWFLPSLALQFVLTVISASMRGSGLVKPLMGIQMLALILNAVLSPLLITGAGGILPEMGVSGAACASSISAIFALVLVIKYLYKNPNTLTLHFAKMTPNWEIFKGILKVGVPAGSEFMLTFFYMALIYWALSRFGPAEQAGFGLGTRIMQSLFLPVMAIAFAAPAIAGQNYAAGKVKRVYATYKISMGMTVGMMAIMAIPCIFVPEWFLGPFSNDPEVILVAATFLSFVGFNFVPAGMVFAASGMFQAFGNTLPSLASTFVRVSTFSCLLVYFVSQDDLAVTTIWTLSVATVFLQATLSFFLLQRALRKKIYARAHARTPISEAVEAN</sequence>
<keyword evidence="4" id="KW-1003">Cell membrane</keyword>
<reference evidence="11" key="1">
    <citation type="submission" date="2021-03" db="EMBL/GenBank/DDBJ databases">
        <title>Complete Genome of Pseudoalteromonas xiamenensis STKMTI.2, a new potential marine bacterium producing anti-Vibrio compounds.</title>
        <authorList>
            <person name="Handayani D.P."/>
            <person name="Isnansetyo A."/>
            <person name="Istiqomah I."/>
            <person name="Jumina J."/>
        </authorList>
    </citation>
    <scope>NUCLEOTIDE SEQUENCE</scope>
    <source>
        <strain evidence="11">STKMTI.2</strain>
    </source>
</reference>
<feature type="transmembrane region" description="Helical" evidence="10">
    <location>
        <begin position="284"/>
        <end position="306"/>
    </location>
</feature>
<keyword evidence="6 10" id="KW-1133">Transmembrane helix</keyword>
<feature type="transmembrane region" description="Helical" evidence="10">
    <location>
        <begin position="318"/>
        <end position="340"/>
    </location>
</feature>
<feature type="transmembrane region" description="Helical" evidence="10">
    <location>
        <begin position="89"/>
        <end position="112"/>
    </location>
</feature>
<gene>
    <name evidence="11" type="ORF">J5O05_04610</name>
</gene>
<feature type="transmembrane region" description="Helical" evidence="10">
    <location>
        <begin position="238"/>
        <end position="264"/>
    </location>
</feature>